<dbReference type="EMBL" id="JBBNAG010000001">
    <property type="protein sequence ID" value="KAK9167471.1"/>
    <property type="molecule type" value="Genomic_DNA"/>
</dbReference>
<reference evidence="1 2" key="1">
    <citation type="submission" date="2024-01" db="EMBL/GenBank/DDBJ databases">
        <title>Genome assemblies of Stephania.</title>
        <authorList>
            <person name="Yang L."/>
        </authorList>
    </citation>
    <scope>NUCLEOTIDE SEQUENCE [LARGE SCALE GENOMIC DNA]</scope>
    <source>
        <strain evidence="1">JXDWG</strain>
        <tissue evidence="1">Leaf</tissue>
    </source>
</reference>
<evidence type="ECO:0000313" key="2">
    <source>
        <dbReference type="Proteomes" id="UP001419268"/>
    </source>
</evidence>
<dbReference type="AlphaFoldDB" id="A0AAP0Q8Z7"/>
<comment type="caution">
    <text evidence="1">The sequence shown here is derived from an EMBL/GenBank/DDBJ whole genome shotgun (WGS) entry which is preliminary data.</text>
</comment>
<sequence>MVIDFDFLFGEQVWVIVPPPDEDGVLDIDTTITLEITRRFYGRAAQSSLETLNKKLTRARAMPALIP</sequence>
<name>A0AAP0Q8Z7_9MAGN</name>
<keyword evidence="2" id="KW-1185">Reference proteome</keyword>
<protein>
    <submittedName>
        <fullName evidence="1">Uncharacterized protein</fullName>
    </submittedName>
</protein>
<organism evidence="1 2">
    <name type="scientific">Stephania cephalantha</name>
    <dbReference type="NCBI Taxonomy" id="152367"/>
    <lineage>
        <taxon>Eukaryota</taxon>
        <taxon>Viridiplantae</taxon>
        <taxon>Streptophyta</taxon>
        <taxon>Embryophyta</taxon>
        <taxon>Tracheophyta</taxon>
        <taxon>Spermatophyta</taxon>
        <taxon>Magnoliopsida</taxon>
        <taxon>Ranunculales</taxon>
        <taxon>Menispermaceae</taxon>
        <taxon>Menispermoideae</taxon>
        <taxon>Cissampelideae</taxon>
        <taxon>Stephania</taxon>
    </lineage>
</organism>
<proteinExistence type="predicted"/>
<evidence type="ECO:0000313" key="1">
    <source>
        <dbReference type="EMBL" id="KAK9167471.1"/>
    </source>
</evidence>
<gene>
    <name evidence="1" type="ORF">Scep_002662</name>
</gene>
<accession>A0AAP0Q8Z7</accession>
<dbReference type="Proteomes" id="UP001419268">
    <property type="component" value="Unassembled WGS sequence"/>
</dbReference>